<protein>
    <submittedName>
        <fullName evidence="1">GHMP kinase</fullName>
    </submittedName>
</protein>
<dbReference type="Proteomes" id="UP000308713">
    <property type="component" value="Unassembled WGS sequence"/>
</dbReference>
<organism evidence="1 2">
    <name type="scientific">Allotamlana fucoidanivorans</name>
    <dbReference type="NCBI Taxonomy" id="2583814"/>
    <lineage>
        <taxon>Bacteria</taxon>
        <taxon>Pseudomonadati</taxon>
        <taxon>Bacteroidota</taxon>
        <taxon>Flavobacteriia</taxon>
        <taxon>Flavobacteriales</taxon>
        <taxon>Flavobacteriaceae</taxon>
        <taxon>Allotamlana</taxon>
    </lineage>
</organism>
<keyword evidence="2" id="KW-1185">Reference proteome</keyword>
<dbReference type="OrthoDB" id="5288719at2"/>
<dbReference type="EMBL" id="VDCS01000007">
    <property type="protein sequence ID" value="TNJ44731.1"/>
    <property type="molecule type" value="Genomic_DNA"/>
</dbReference>
<keyword evidence="1" id="KW-0808">Transferase</keyword>
<dbReference type="SUPFAM" id="SSF54211">
    <property type="entry name" value="Ribosomal protein S5 domain 2-like"/>
    <property type="match status" value="1"/>
</dbReference>
<reference evidence="1 2" key="1">
    <citation type="submission" date="2019-05" db="EMBL/GenBank/DDBJ databases">
        <title>Tamlana fucoidanivorans sp. nov., isolated from the surface of algae collected from Fujian province in China.</title>
        <authorList>
            <person name="Li J."/>
        </authorList>
    </citation>
    <scope>NUCLEOTIDE SEQUENCE [LARGE SCALE GENOMIC DNA]</scope>
    <source>
        <strain evidence="1 2">CW2-9</strain>
    </source>
</reference>
<name>A0A5C4SMJ3_9FLAO</name>
<dbReference type="Gene3D" id="3.30.230.10">
    <property type="match status" value="1"/>
</dbReference>
<sequence>MKNKTFYSHGKLLISGEYVILDGALSLALPTKKGQSLTIEPLDNNSILWESYDENETLWYKGEFKIHNNLKITSKSEDDTSKRLIQIFHTIADLNPNVFKNQKGFKAITKLEFPTNWGLGTSSTLINNLAQYACVNPYKLLEMTFGGSGYDIACAQNDTSITYKLNGKTPVIVPVDFNPDFKNHLFFVHLNKKQNSREGIKHYKAYRSHIEPKLKEISLLTQQILDSKTLTHFEALIEKHETIIAEVTKQTSVKTLFFSDFPGSIKSLGAWGGDFILAASKENPTSYFKQKGFHTIIAYQDMIL</sequence>
<dbReference type="GO" id="GO:0016301">
    <property type="term" value="F:kinase activity"/>
    <property type="evidence" value="ECO:0007669"/>
    <property type="project" value="UniProtKB-KW"/>
</dbReference>
<dbReference type="InterPro" id="IPR020568">
    <property type="entry name" value="Ribosomal_Su5_D2-typ_SF"/>
</dbReference>
<evidence type="ECO:0000313" key="1">
    <source>
        <dbReference type="EMBL" id="TNJ44731.1"/>
    </source>
</evidence>
<comment type="caution">
    <text evidence="1">The sequence shown here is derived from an EMBL/GenBank/DDBJ whole genome shotgun (WGS) entry which is preliminary data.</text>
</comment>
<gene>
    <name evidence="1" type="ORF">FGF67_08825</name>
</gene>
<evidence type="ECO:0000313" key="2">
    <source>
        <dbReference type="Proteomes" id="UP000308713"/>
    </source>
</evidence>
<dbReference type="RefSeq" id="WP_139696841.1">
    <property type="nucleotide sequence ID" value="NZ_CP074074.1"/>
</dbReference>
<dbReference type="AlphaFoldDB" id="A0A5C4SMJ3"/>
<dbReference type="NCBIfam" id="NF040656">
    <property type="entry name" value="GHMP_GYDIA"/>
    <property type="match status" value="1"/>
</dbReference>
<proteinExistence type="predicted"/>
<dbReference type="InterPro" id="IPR014721">
    <property type="entry name" value="Ribsml_uS5_D2-typ_fold_subgr"/>
</dbReference>
<keyword evidence="1" id="KW-0418">Kinase</keyword>
<accession>A0A5C4SMJ3</accession>
<dbReference type="InterPro" id="IPR047765">
    <property type="entry name" value="GHMP_GYDIA-like"/>
</dbReference>